<dbReference type="EMBL" id="CP000927">
    <property type="protein sequence ID" value="ABZ73991.1"/>
    <property type="molecule type" value="Genomic_DNA"/>
</dbReference>
<accession>B0T545</accession>
<dbReference type="InterPro" id="IPR038740">
    <property type="entry name" value="BioF2-like_GNAT_dom"/>
</dbReference>
<dbReference type="OrthoDB" id="4700839at2"/>
<organism evidence="2">
    <name type="scientific">Caulobacter sp. (strain K31)</name>
    <dbReference type="NCBI Taxonomy" id="366602"/>
    <lineage>
        <taxon>Bacteria</taxon>
        <taxon>Pseudomonadati</taxon>
        <taxon>Pseudomonadota</taxon>
        <taxon>Alphaproteobacteria</taxon>
        <taxon>Caulobacterales</taxon>
        <taxon>Caulobacteraceae</taxon>
        <taxon>Caulobacter</taxon>
    </lineage>
</organism>
<proteinExistence type="predicted"/>
<sequence>MKIDVVPALELPAEVHASWSAAQAAEPRFDSPFLSPRWAQAVACAQGPASGVKVAIQHDTAGAPAAFLAVRKRGSTAMPVGAPMSDYQAVVTRAGFQADPRAMLRALNVSRYDFCHMQAEDPAFQGHGRGRDVSWVVEVADGYAAYEAERRAAGVGALKDIDKKRRKVEREVGPARFTALSDSRADFERLVAWKRTQLAATGQTDLFKTPWVTRLIDELLETRDADFGGGLYTLHLGDDLAAAHFHLRGGGTIHGWLIAHDPRFERYSPGLLLFQDILKSLDSGPYKRLDLGAGDYRFKRELANRQQEVMFGFLGAPSVSTLARTAAYGLREVAESLPLGPVSALPGKAMRRIDVLRGLR</sequence>
<dbReference type="AlphaFoldDB" id="B0T545"/>
<dbReference type="STRING" id="366602.Caul_4871"/>
<dbReference type="Pfam" id="PF13480">
    <property type="entry name" value="Acetyltransf_6"/>
    <property type="match status" value="1"/>
</dbReference>
<dbReference type="HOGENOM" id="CLU_058581_0_0_5"/>
<evidence type="ECO:0000259" key="1">
    <source>
        <dbReference type="Pfam" id="PF13480"/>
    </source>
</evidence>
<dbReference type="eggNOG" id="COG5653">
    <property type="taxonomic scope" value="Bacteria"/>
</dbReference>
<gene>
    <name evidence="2" type="ordered locus">Caul_4871</name>
</gene>
<dbReference type="SUPFAM" id="SSF55729">
    <property type="entry name" value="Acyl-CoA N-acyltransferases (Nat)"/>
    <property type="match status" value="1"/>
</dbReference>
<protein>
    <recommendedName>
        <fullName evidence="1">BioF2-like acetyltransferase domain-containing protein</fullName>
    </recommendedName>
</protein>
<name>B0T545_CAUSK</name>
<dbReference type="InterPro" id="IPR016181">
    <property type="entry name" value="Acyl_CoA_acyltransferase"/>
</dbReference>
<reference evidence="2" key="1">
    <citation type="submission" date="2008-01" db="EMBL/GenBank/DDBJ databases">
        <title>Complete sequence of chromosome of Caulobacter sp. K31.</title>
        <authorList>
            <consortium name="US DOE Joint Genome Institute"/>
            <person name="Copeland A."/>
            <person name="Lucas S."/>
            <person name="Lapidus A."/>
            <person name="Barry K."/>
            <person name="Glavina del Rio T."/>
            <person name="Dalin E."/>
            <person name="Tice H."/>
            <person name="Pitluck S."/>
            <person name="Bruce D."/>
            <person name="Goodwin L."/>
            <person name="Thompson L.S."/>
            <person name="Brettin T."/>
            <person name="Detter J.C."/>
            <person name="Han C."/>
            <person name="Schmutz J."/>
            <person name="Larimer F."/>
            <person name="Land M."/>
            <person name="Hauser L."/>
            <person name="Kyrpides N."/>
            <person name="Kim E."/>
            <person name="Stephens C."/>
            <person name="Richardson P."/>
        </authorList>
    </citation>
    <scope>NUCLEOTIDE SEQUENCE [LARGE SCALE GENOMIC DNA]</scope>
    <source>
        <strain evidence="2">K31</strain>
    </source>
</reference>
<evidence type="ECO:0000313" key="2">
    <source>
        <dbReference type="EMBL" id="ABZ73991.1"/>
    </source>
</evidence>
<dbReference type="KEGG" id="cak:Caul_4871"/>
<feature type="domain" description="BioF2-like acetyltransferase" evidence="1">
    <location>
        <begin position="159"/>
        <end position="300"/>
    </location>
</feature>